<sequence>MVASVRMVGAELLNRRLRNQITDRDTTMPMHYLWPMPRAWYTHTRARANNAKPKEDSRWMDPVDGPCSAG</sequence>
<reference evidence="2" key="1">
    <citation type="submission" date="2021-10" db="EMBL/GenBank/DDBJ databases">
        <title>Melipona bicolor Genome sequencing and assembly.</title>
        <authorList>
            <person name="Araujo N.S."/>
            <person name="Arias M.C."/>
        </authorList>
    </citation>
    <scope>NUCLEOTIDE SEQUENCE</scope>
    <source>
        <strain evidence="2">USP_2M_L1-L4_2017</strain>
        <tissue evidence="2">Whole body</tissue>
    </source>
</reference>
<organism evidence="2 3">
    <name type="scientific">Melipona bicolor</name>
    <dbReference type="NCBI Taxonomy" id="60889"/>
    <lineage>
        <taxon>Eukaryota</taxon>
        <taxon>Metazoa</taxon>
        <taxon>Ecdysozoa</taxon>
        <taxon>Arthropoda</taxon>
        <taxon>Hexapoda</taxon>
        <taxon>Insecta</taxon>
        <taxon>Pterygota</taxon>
        <taxon>Neoptera</taxon>
        <taxon>Endopterygota</taxon>
        <taxon>Hymenoptera</taxon>
        <taxon>Apocrita</taxon>
        <taxon>Aculeata</taxon>
        <taxon>Apoidea</taxon>
        <taxon>Anthophila</taxon>
        <taxon>Apidae</taxon>
        <taxon>Melipona</taxon>
    </lineage>
</organism>
<feature type="region of interest" description="Disordered" evidence="1">
    <location>
        <begin position="49"/>
        <end position="70"/>
    </location>
</feature>
<dbReference type="Proteomes" id="UP001177670">
    <property type="component" value="Unassembled WGS sequence"/>
</dbReference>
<comment type="caution">
    <text evidence="2">The sequence shown here is derived from an EMBL/GenBank/DDBJ whole genome shotgun (WGS) entry which is preliminary data.</text>
</comment>
<evidence type="ECO:0000313" key="3">
    <source>
        <dbReference type="Proteomes" id="UP001177670"/>
    </source>
</evidence>
<dbReference type="EMBL" id="JAHYIQ010000015">
    <property type="protein sequence ID" value="KAK1125835.1"/>
    <property type="molecule type" value="Genomic_DNA"/>
</dbReference>
<feature type="compositionally biased region" description="Basic and acidic residues" evidence="1">
    <location>
        <begin position="52"/>
        <end position="61"/>
    </location>
</feature>
<dbReference type="AlphaFoldDB" id="A0AA40KME6"/>
<protein>
    <submittedName>
        <fullName evidence="2">Uncharacterized protein</fullName>
    </submittedName>
</protein>
<keyword evidence="3" id="KW-1185">Reference proteome</keyword>
<name>A0AA40KME6_9HYME</name>
<accession>A0AA40KME6</accession>
<proteinExistence type="predicted"/>
<gene>
    <name evidence="2" type="ORF">K0M31_005373</name>
</gene>
<feature type="non-terminal residue" evidence="2">
    <location>
        <position position="70"/>
    </location>
</feature>
<evidence type="ECO:0000256" key="1">
    <source>
        <dbReference type="SAM" id="MobiDB-lite"/>
    </source>
</evidence>
<evidence type="ECO:0000313" key="2">
    <source>
        <dbReference type="EMBL" id="KAK1125835.1"/>
    </source>
</evidence>